<dbReference type="EMBL" id="CACRXK020005247">
    <property type="protein sequence ID" value="CAB4005597.1"/>
    <property type="molecule type" value="Genomic_DNA"/>
</dbReference>
<protein>
    <submittedName>
        <fullName evidence="1">Uncharacterized protein</fullName>
    </submittedName>
</protein>
<sequence>FDMKETDISKLNSLAVEYFRANAMFLPTSVNPTRWTIGHVLPMHGKQVFDAYNQGFLTVTMGSREAKHVALQRLSFNSTHKKMGTDI</sequence>
<comment type="caution">
    <text evidence="1">The sequence shown here is derived from an EMBL/GenBank/DDBJ whole genome shotgun (WGS) entry which is preliminary data.</text>
</comment>
<name>A0A6S7HNK2_PARCT</name>
<gene>
    <name evidence="1" type="ORF">PACLA_8A021746</name>
</gene>
<keyword evidence="2" id="KW-1185">Reference proteome</keyword>
<dbReference type="AlphaFoldDB" id="A0A6S7HNK2"/>
<proteinExistence type="predicted"/>
<accession>A0A6S7HNK2</accession>
<organism evidence="1 2">
    <name type="scientific">Paramuricea clavata</name>
    <name type="common">Red gorgonian</name>
    <name type="synonym">Violescent sea-whip</name>
    <dbReference type="NCBI Taxonomy" id="317549"/>
    <lineage>
        <taxon>Eukaryota</taxon>
        <taxon>Metazoa</taxon>
        <taxon>Cnidaria</taxon>
        <taxon>Anthozoa</taxon>
        <taxon>Octocorallia</taxon>
        <taxon>Malacalcyonacea</taxon>
        <taxon>Plexauridae</taxon>
        <taxon>Paramuricea</taxon>
    </lineage>
</organism>
<evidence type="ECO:0000313" key="2">
    <source>
        <dbReference type="Proteomes" id="UP001152795"/>
    </source>
</evidence>
<dbReference type="Proteomes" id="UP001152795">
    <property type="component" value="Unassembled WGS sequence"/>
</dbReference>
<evidence type="ECO:0000313" key="1">
    <source>
        <dbReference type="EMBL" id="CAB4005597.1"/>
    </source>
</evidence>
<feature type="non-terminal residue" evidence="1">
    <location>
        <position position="1"/>
    </location>
</feature>
<reference evidence="1" key="1">
    <citation type="submission" date="2020-04" db="EMBL/GenBank/DDBJ databases">
        <authorList>
            <person name="Alioto T."/>
            <person name="Alioto T."/>
            <person name="Gomez Garrido J."/>
        </authorList>
    </citation>
    <scope>NUCLEOTIDE SEQUENCE</scope>
    <source>
        <strain evidence="1">A484AB</strain>
    </source>
</reference>